<reference evidence="1" key="2">
    <citation type="journal article" date="2022" name="New Phytol.">
        <title>Evolutionary transition to the ectomycorrhizal habit in the genomes of a hyperdiverse lineage of mushroom-forming fungi.</title>
        <authorList>
            <person name="Looney B."/>
            <person name="Miyauchi S."/>
            <person name="Morin E."/>
            <person name="Drula E."/>
            <person name="Courty P.E."/>
            <person name="Kohler A."/>
            <person name="Kuo A."/>
            <person name="LaButti K."/>
            <person name="Pangilinan J."/>
            <person name="Lipzen A."/>
            <person name="Riley R."/>
            <person name="Andreopoulos W."/>
            <person name="He G."/>
            <person name="Johnson J."/>
            <person name="Nolan M."/>
            <person name="Tritt A."/>
            <person name="Barry K.W."/>
            <person name="Grigoriev I.V."/>
            <person name="Nagy L.G."/>
            <person name="Hibbett D."/>
            <person name="Henrissat B."/>
            <person name="Matheny P.B."/>
            <person name="Labbe J."/>
            <person name="Martin F.M."/>
        </authorList>
    </citation>
    <scope>NUCLEOTIDE SEQUENCE</scope>
    <source>
        <strain evidence="1">FP105234-sp</strain>
    </source>
</reference>
<organism evidence="1 2">
    <name type="scientific">Auriscalpium vulgare</name>
    <dbReference type="NCBI Taxonomy" id="40419"/>
    <lineage>
        <taxon>Eukaryota</taxon>
        <taxon>Fungi</taxon>
        <taxon>Dikarya</taxon>
        <taxon>Basidiomycota</taxon>
        <taxon>Agaricomycotina</taxon>
        <taxon>Agaricomycetes</taxon>
        <taxon>Russulales</taxon>
        <taxon>Auriscalpiaceae</taxon>
        <taxon>Auriscalpium</taxon>
    </lineage>
</organism>
<accession>A0ACB8S5L3</accession>
<reference evidence="1" key="1">
    <citation type="submission" date="2021-02" db="EMBL/GenBank/DDBJ databases">
        <authorList>
            <consortium name="DOE Joint Genome Institute"/>
            <person name="Ahrendt S."/>
            <person name="Looney B.P."/>
            <person name="Miyauchi S."/>
            <person name="Morin E."/>
            <person name="Drula E."/>
            <person name="Courty P.E."/>
            <person name="Chicoki N."/>
            <person name="Fauchery L."/>
            <person name="Kohler A."/>
            <person name="Kuo A."/>
            <person name="Labutti K."/>
            <person name="Pangilinan J."/>
            <person name="Lipzen A."/>
            <person name="Riley R."/>
            <person name="Andreopoulos W."/>
            <person name="He G."/>
            <person name="Johnson J."/>
            <person name="Barry K.W."/>
            <person name="Grigoriev I.V."/>
            <person name="Nagy L."/>
            <person name="Hibbett D."/>
            <person name="Henrissat B."/>
            <person name="Matheny P.B."/>
            <person name="Labbe J."/>
            <person name="Martin F."/>
        </authorList>
    </citation>
    <scope>NUCLEOTIDE SEQUENCE</scope>
    <source>
        <strain evidence="1">FP105234-sp</strain>
    </source>
</reference>
<sequence>MPSTTHAYTNSLASPSDPSHLLSPTQRSRLIKSTRKLAKILGTTPLLQVTPPSPSHDPRRARLRPSSRSLHEMADESVATTASLKLRSLDPSRSLHHRKSEDSASSDAGSIRSTASAPASSPNRRQDAPWVQGPPVLQYKPKKRPDFKVDTAAAQRFSTSSQQSAMTVGGRHSRSNSNASTLSAINSPRTGRFLRMSTIMSGSVVLDAEKTKEVAAQARRKRMSKLTRYLGEPVPPALVQPIATQKIWRLRRTRSISVPSAADEFTVVSTGQPQATTVAGPAPLTPSLSIPEVLEPEPADETTTSPSSVATHVSHATLVTLATPPIESVAFAPADIGAVPRRRISHLRSRSEAAPSPRLGSFYERDYFENEDVYSVRSDSQSEEPYYRPDSRADVPRSESRLGVLRNILGRGEREDAGLVAHRSERRQGWSGEWNAASVQDVIVKLRDLK</sequence>
<name>A0ACB8S5L3_9AGAM</name>
<gene>
    <name evidence="1" type="ORF">FA95DRAFT_1554339</name>
</gene>
<comment type="caution">
    <text evidence="1">The sequence shown here is derived from an EMBL/GenBank/DDBJ whole genome shotgun (WGS) entry which is preliminary data.</text>
</comment>
<proteinExistence type="predicted"/>
<dbReference type="EMBL" id="MU275851">
    <property type="protein sequence ID" value="KAI0051524.1"/>
    <property type="molecule type" value="Genomic_DNA"/>
</dbReference>
<evidence type="ECO:0000313" key="2">
    <source>
        <dbReference type="Proteomes" id="UP000814033"/>
    </source>
</evidence>
<keyword evidence="2" id="KW-1185">Reference proteome</keyword>
<dbReference type="Proteomes" id="UP000814033">
    <property type="component" value="Unassembled WGS sequence"/>
</dbReference>
<evidence type="ECO:0000313" key="1">
    <source>
        <dbReference type="EMBL" id="KAI0051524.1"/>
    </source>
</evidence>
<protein>
    <submittedName>
        <fullName evidence="1">Uncharacterized protein</fullName>
    </submittedName>
</protein>